<dbReference type="CDD" id="cd12797">
    <property type="entry name" value="M23_peptidase"/>
    <property type="match status" value="1"/>
</dbReference>
<dbReference type="InterPro" id="IPR011055">
    <property type="entry name" value="Dup_hybrid_motif"/>
</dbReference>
<dbReference type="InterPro" id="IPR016047">
    <property type="entry name" value="M23ase_b-sheet_dom"/>
</dbReference>
<dbReference type="PANTHER" id="PTHR21666">
    <property type="entry name" value="PEPTIDASE-RELATED"/>
    <property type="match status" value="1"/>
</dbReference>
<dbReference type="Gene3D" id="2.70.70.10">
    <property type="entry name" value="Glucose Permease (Domain IIA)"/>
    <property type="match status" value="1"/>
</dbReference>
<feature type="compositionally biased region" description="Basic and acidic residues" evidence="1">
    <location>
        <begin position="90"/>
        <end position="100"/>
    </location>
</feature>
<evidence type="ECO:0000259" key="2">
    <source>
        <dbReference type="Pfam" id="PF01551"/>
    </source>
</evidence>
<gene>
    <name evidence="3" type="ORF">C7U56_00085</name>
</gene>
<feature type="domain" description="M23ase beta-sheet core" evidence="2">
    <location>
        <begin position="159"/>
        <end position="249"/>
    </location>
</feature>
<proteinExistence type="predicted"/>
<keyword evidence="4" id="KW-1185">Reference proteome</keyword>
<feature type="region of interest" description="Disordered" evidence="1">
    <location>
        <begin position="66"/>
        <end position="107"/>
    </location>
</feature>
<sequence length="255" mass="27855">MKNKVRQLFRDKLVLVMTVLGLLTIVAAAGTVKIRKDNAQDGRNPYLDVPQTEGILAEEMPQNRLEENDGQAETRAQVAGSSDASYSVNNRDEADQKPMEEEKESSLGAGAAAARALSYNGTDRLSWPVQGNVILDYSMDSTIYFPTLDQYKCNPALIIQGDVSEPVAAPAEAQVTEVGSNEEIGNYVVLDLGSGYTAVCGQLKDVQVAQKQYVAKDTILGYVAEPTKYYSIEGNNVYFELMHDGEPVDALDYLE</sequence>
<evidence type="ECO:0000313" key="4">
    <source>
        <dbReference type="Proteomes" id="UP000241048"/>
    </source>
</evidence>
<name>A0A2T3FT07_9CLOT</name>
<dbReference type="PANTHER" id="PTHR21666:SF270">
    <property type="entry name" value="MUREIN HYDROLASE ACTIVATOR ENVC"/>
    <property type="match status" value="1"/>
</dbReference>
<dbReference type="GeneID" id="79841669"/>
<dbReference type="Proteomes" id="UP000241048">
    <property type="component" value="Unassembled WGS sequence"/>
</dbReference>
<dbReference type="InterPro" id="IPR050570">
    <property type="entry name" value="Cell_wall_metabolism_enzyme"/>
</dbReference>
<dbReference type="RefSeq" id="WP_106999706.1">
    <property type="nucleotide sequence ID" value="NZ_DBFBUD010000224.1"/>
</dbReference>
<dbReference type="SUPFAM" id="SSF51261">
    <property type="entry name" value="Duplicated hybrid motif"/>
    <property type="match status" value="1"/>
</dbReference>
<dbReference type="GO" id="GO:0004222">
    <property type="term" value="F:metalloendopeptidase activity"/>
    <property type="evidence" value="ECO:0007669"/>
    <property type="project" value="TreeGrafter"/>
</dbReference>
<dbReference type="Pfam" id="PF01551">
    <property type="entry name" value="Peptidase_M23"/>
    <property type="match status" value="1"/>
</dbReference>
<evidence type="ECO:0000313" key="3">
    <source>
        <dbReference type="EMBL" id="PST38407.1"/>
    </source>
</evidence>
<accession>A0A2T3FT07</accession>
<protein>
    <submittedName>
        <fullName evidence="3">M23 family peptidase</fullName>
    </submittedName>
</protein>
<dbReference type="AlphaFoldDB" id="A0A2T3FT07"/>
<reference evidence="3 4" key="1">
    <citation type="submission" date="2018-03" db="EMBL/GenBank/DDBJ databases">
        <title>Lachnoclostridium SNUG30386 gen.nov., sp.nov., isolated from human faeces.</title>
        <authorList>
            <person name="Seo B."/>
            <person name="Jeon K."/>
            <person name="Ko G."/>
        </authorList>
    </citation>
    <scope>NUCLEOTIDE SEQUENCE [LARGE SCALE GENOMIC DNA]</scope>
    <source>
        <strain evidence="3 4">SNUG30386</strain>
    </source>
</reference>
<organism evidence="3 4">
    <name type="scientific">Clostridium fessum</name>
    <dbReference type="NCBI Taxonomy" id="2126740"/>
    <lineage>
        <taxon>Bacteria</taxon>
        <taxon>Bacillati</taxon>
        <taxon>Bacillota</taxon>
        <taxon>Clostridia</taxon>
        <taxon>Eubacteriales</taxon>
        <taxon>Clostridiaceae</taxon>
        <taxon>Clostridium</taxon>
    </lineage>
</organism>
<feature type="compositionally biased region" description="Polar residues" evidence="1">
    <location>
        <begin position="79"/>
        <end position="89"/>
    </location>
</feature>
<dbReference type="EMBL" id="PYLO01000001">
    <property type="protein sequence ID" value="PST38407.1"/>
    <property type="molecule type" value="Genomic_DNA"/>
</dbReference>
<comment type="caution">
    <text evidence="3">The sequence shown here is derived from an EMBL/GenBank/DDBJ whole genome shotgun (WGS) entry which is preliminary data.</text>
</comment>
<evidence type="ECO:0000256" key="1">
    <source>
        <dbReference type="SAM" id="MobiDB-lite"/>
    </source>
</evidence>